<name>A0ABX5GAY2_PHOLE</name>
<accession>A0ABX5GAY2</accession>
<dbReference type="EMBL" id="PYOI01000046">
    <property type="protein sequence ID" value="PSV78211.1"/>
    <property type="molecule type" value="Genomic_DNA"/>
</dbReference>
<dbReference type="Proteomes" id="UP000241566">
    <property type="component" value="Unassembled WGS sequence"/>
</dbReference>
<dbReference type="CDD" id="cd00397">
    <property type="entry name" value="DNA_BRE_C"/>
    <property type="match status" value="1"/>
</dbReference>
<dbReference type="InterPro" id="IPR011010">
    <property type="entry name" value="DNA_brk_join_enz"/>
</dbReference>
<gene>
    <name evidence="2" type="ORF">CTM94_19570</name>
</gene>
<keyword evidence="3" id="KW-1185">Reference proteome</keyword>
<proteinExistence type="predicted"/>
<evidence type="ECO:0000313" key="2">
    <source>
        <dbReference type="EMBL" id="PSV78211.1"/>
    </source>
</evidence>
<evidence type="ECO:0000313" key="3">
    <source>
        <dbReference type="Proteomes" id="UP000241566"/>
    </source>
</evidence>
<dbReference type="RefSeq" id="WP_045066106.1">
    <property type="nucleotide sequence ID" value="NZ_JZSK01000057.1"/>
</dbReference>
<sequence>MAKFGANKNTREAAETQAKNILKQISEKHVGTDRNNFESLVKLAEYANSYLNCSLKDVTQEQALQYLSDRSVDHSQSSLNKDTLAFQRMFQGAKVSDPLSKNDRLPKIKSEMEQNNNSRCYTQRQIEIVQQHQTDKFALATQLAASAGLRAHELLTLQRIDERSPSERDKYLEAKELKFKGMDGEKYTVKGKGGLIREVVIPSHLAEKLEQHRLDQPKQVIDREVHYQSKYDIPGGHRWSNSFTKAAERSLGWTTGAHGLRHTYAQERMSDLQNTERYQTALAVISQELGHFRPDITLVYLR</sequence>
<protein>
    <submittedName>
        <fullName evidence="2">Site-specific integrase</fullName>
    </submittedName>
</protein>
<comment type="caution">
    <text evidence="2">The sequence shown here is derived from an EMBL/GenBank/DDBJ whole genome shotgun (WGS) entry which is preliminary data.</text>
</comment>
<dbReference type="SUPFAM" id="SSF56349">
    <property type="entry name" value="DNA breaking-rejoining enzymes"/>
    <property type="match status" value="1"/>
</dbReference>
<evidence type="ECO:0000256" key="1">
    <source>
        <dbReference type="ARBA" id="ARBA00023172"/>
    </source>
</evidence>
<organism evidence="2 3">
    <name type="scientific">Photobacterium leiognathi</name>
    <dbReference type="NCBI Taxonomy" id="553611"/>
    <lineage>
        <taxon>Bacteria</taxon>
        <taxon>Pseudomonadati</taxon>
        <taxon>Pseudomonadota</taxon>
        <taxon>Gammaproteobacteria</taxon>
        <taxon>Vibrionales</taxon>
        <taxon>Vibrionaceae</taxon>
        <taxon>Photobacterium</taxon>
    </lineage>
</organism>
<keyword evidence="1" id="KW-0233">DNA recombination</keyword>
<dbReference type="InterPro" id="IPR013762">
    <property type="entry name" value="Integrase-like_cat_sf"/>
</dbReference>
<reference evidence="2 3" key="1">
    <citation type="submission" date="2018-01" db="EMBL/GenBank/DDBJ databases">
        <title>Whole genome sequencing of Histamine producing bacteria.</title>
        <authorList>
            <person name="Butler K."/>
        </authorList>
    </citation>
    <scope>NUCLEOTIDE SEQUENCE [LARGE SCALE GENOMIC DNA]</scope>
    <source>
        <strain evidence="2 3">ATCC 25521</strain>
    </source>
</reference>
<dbReference type="Gene3D" id="1.10.443.10">
    <property type="entry name" value="Intergrase catalytic core"/>
    <property type="match status" value="1"/>
</dbReference>